<dbReference type="PANTHER" id="PTHR48111">
    <property type="entry name" value="REGULATOR OF RPOS"/>
    <property type="match status" value="1"/>
</dbReference>
<dbReference type="Pfam" id="PF00072">
    <property type="entry name" value="Response_reg"/>
    <property type="match status" value="1"/>
</dbReference>
<gene>
    <name evidence="10" type="ORF">CWE11_05155</name>
</gene>
<keyword evidence="3" id="KW-0805">Transcription regulation</keyword>
<dbReference type="SUPFAM" id="SSF52172">
    <property type="entry name" value="CheY-like"/>
    <property type="match status" value="1"/>
</dbReference>
<comment type="caution">
    <text evidence="10">The sequence shown here is derived from an EMBL/GenBank/DDBJ whole genome shotgun (WGS) entry which is preliminary data.</text>
</comment>
<accession>A0A432WNM1</accession>
<keyword evidence="4 7" id="KW-0238">DNA-binding</keyword>
<dbReference type="GO" id="GO:0000976">
    <property type="term" value="F:transcription cis-regulatory region binding"/>
    <property type="evidence" value="ECO:0007669"/>
    <property type="project" value="TreeGrafter"/>
</dbReference>
<dbReference type="Proteomes" id="UP000288405">
    <property type="component" value="Unassembled WGS sequence"/>
</dbReference>
<dbReference type="InterPro" id="IPR001789">
    <property type="entry name" value="Sig_transdc_resp-reg_receiver"/>
</dbReference>
<dbReference type="InterPro" id="IPR039420">
    <property type="entry name" value="WalR-like"/>
</dbReference>
<dbReference type="Gene3D" id="3.40.50.2300">
    <property type="match status" value="1"/>
</dbReference>
<feature type="DNA-binding region" description="OmpR/PhoB-type" evidence="7">
    <location>
        <begin position="125"/>
        <end position="223"/>
    </location>
</feature>
<name>A0A432WNM1_9GAMM</name>
<dbReference type="GO" id="GO:0005829">
    <property type="term" value="C:cytosol"/>
    <property type="evidence" value="ECO:0007669"/>
    <property type="project" value="TreeGrafter"/>
</dbReference>
<feature type="domain" description="Response regulatory" evidence="8">
    <location>
        <begin position="2"/>
        <end position="116"/>
    </location>
</feature>
<dbReference type="RefSeq" id="WP_126776519.1">
    <property type="nucleotide sequence ID" value="NZ_PIPM01000003.1"/>
</dbReference>
<evidence type="ECO:0000256" key="1">
    <source>
        <dbReference type="ARBA" id="ARBA00022553"/>
    </source>
</evidence>
<reference evidence="10 11" key="1">
    <citation type="journal article" date="2011" name="Front. Microbiol.">
        <title>Genomic signatures of strain selection and enhancement in Bacillus atrophaeus var. globigii, a historical biowarfare simulant.</title>
        <authorList>
            <person name="Gibbons H.S."/>
            <person name="Broomall S.M."/>
            <person name="McNew L.A."/>
            <person name="Daligault H."/>
            <person name="Chapman C."/>
            <person name="Bruce D."/>
            <person name="Karavis M."/>
            <person name="Krepps M."/>
            <person name="McGregor P.A."/>
            <person name="Hong C."/>
            <person name="Park K.H."/>
            <person name="Akmal A."/>
            <person name="Feldman A."/>
            <person name="Lin J.S."/>
            <person name="Chang W.E."/>
            <person name="Higgs B.W."/>
            <person name="Demirev P."/>
            <person name="Lindquist J."/>
            <person name="Liem A."/>
            <person name="Fochler E."/>
            <person name="Read T.D."/>
            <person name="Tapia R."/>
            <person name="Johnson S."/>
            <person name="Bishop-Lilly K.A."/>
            <person name="Detter C."/>
            <person name="Han C."/>
            <person name="Sozhamannan S."/>
            <person name="Rosenzweig C.N."/>
            <person name="Skowronski E.W."/>
        </authorList>
    </citation>
    <scope>NUCLEOTIDE SEQUENCE [LARGE SCALE GENOMIC DNA]</scope>
    <source>
        <strain evidence="10 11">GYP-17</strain>
    </source>
</reference>
<feature type="domain" description="OmpR/PhoB-type" evidence="9">
    <location>
        <begin position="125"/>
        <end position="223"/>
    </location>
</feature>
<dbReference type="Pfam" id="PF00486">
    <property type="entry name" value="Trans_reg_C"/>
    <property type="match status" value="1"/>
</dbReference>
<evidence type="ECO:0000256" key="7">
    <source>
        <dbReference type="PROSITE-ProRule" id="PRU01091"/>
    </source>
</evidence>
<dbReference type="InterPro" id="IPR036388">
    <property type="entry name" value="WH-like_DNA-bd_sf"/>
</dbReference>
<keyword evidence="5" id="KW-0804">Transcription</keyword>
<dbReference type="CDD" id="cd17574">
    <property type="entry name" value="REC_OmpR"/>
    <property type="match status" value="1"/>
</dbReference>
<dbReference type="PROSITE" id="PS50110">
    <property type="entry name" value="RESPONSE_REGULATORY"/>
    <property type="match status" value="1"/>
</dbReference>
<evidence type="ECO:0000313" key="11">
    <source>
        <dbReference type="Proteomes" id="UP000288405"/>
    </source>
</evidence>
<evidence type="ECO:0000256" key="3">
    <source>
        <dbReference type="ARBA" id="ARBA00023015"/>
    </source>
</evidence>
<dbReference type="SMART" id="SM00862">
    <property type="entry name" value="Trans_reg_C"/>
    <property type="match status" value="1"/>
</dbReference>
<evidence type="ECO:0000259" key="9">
    <source>
        <dbReference type="PROSITE" id="PS51755"/>
    </source>
</evidence>
<evidence type="ECO:0000256" key="2">
    <source>
        <dbReference type="ARBA" id="ARBA00023012"/>
    </source>
</evidence>
<evidence type="ECO:0000259" key="8">
    <source>
        <dbReference type="PROSITE" id="PS50110"/>
    </source>
</evidence>
<dbReference type="CDD" id="cd00383">
    <property type="entry name" value="trans_reg_C"/>
    <property type="match status" value="1"/>
</dbReference>
<dbReference type="FunFam" id="1.10.10.10:FF:000005">
    <property type="entry name" value="Two-component system response regulator"/>
    <property type="match status" value="1"/>
</dbReference>
<dbReference type="AlphaFoldDB" id="A0A432WNM1"/>
<evidence type="ECO:0000313" key="10">
    <source>
        <dbReference type="EMBL" id="RUO35400.1"/>
    </source>
</evidence>
<keyword evidence="2" id="KW-0902">Two-component regulatory system</keyword>
<dbReference type="GO" id="GO:0032993">
    <property type="term" value="C:protein-DNA complex"/>
    <property type="evidence" value="ECO:0007669"/>
    <property type="project" value="TreeGrafter"/>
</dbReference>
<feature type="modified residue" description="4-aspartylphosphate" evidence="6">
    <location>
        <position position="51"/>
    </location>
</feature>
<sequence>MNILLIEDDQRVADFIVRGLRAEGYRVHHCADGAAALEFVRELEPSLIILDRMLPNIDGMTLCNMIRSVQLPVKILMLSALNEVRDRVQGLNTGADDYLGKPFAFEELLARIETLLRRTQTHARSQQLKLQDIVFDLEKMQVLMDGRHITLTAKELAVLELLMHQPGKVFSRERILANVWGMNEDPLTNVVDVYIRRLRKKLNAKEPERYIRTLRGMGYFAADTPSEDHSSDVHLDVSQN</sequence>
<dbReference type="Gene3D" id="6.10.250.690">
    <property type="match status" value="1"/>
</dbReference>
<keyword evidence="11" id="KW-1185">Reference proteome</keyword>
<dbReference type="GO" id="GO:0000156">
    <property type="term" value="F:phosphorelay response regulator activity"/>
    <property type="evidence" value="ECO:0007669"/>
    <property type="project" value="TreeGrafter"/>
</dbReference>
<dbReference type="PROSITE" id="PS51755">
    <property type="entry name" value="OMPR_PHOB"/>
    <property type="match status" value="1"/>
</dbReference>
<proteinExistence type="predicted"/>
<dbReference type="SMART" id="SM00448">
    <property type="entry name" value="REC"/>
    <property type="match status" value="1"/>
</dbReference>
<evidence type="ECO:0000256" key="4">
    <source>
        <dbReference type="ARBA" id="ARBA00023125"/>
    </source>
</evidence>
<dbReference type="OrthoDB" id="9802426at2"/>
<evidence type="ECO:0000256" key="5">
    <source>
        <dbReference type="ARBA" id="ARBA00023163"/>
    </source>
</evidence>
<evidence type="ECO:0000256" key="6">
    <source>
        <dbReference type="PROSITE-ProRule" id="PRU00169"/>
    </source>
</evidence>
<keyword evidence="1 6" id="KW-0597">Phosphoprotein</keyword>
<organism evidence="10 11">
    <name type="scientific">Aliidiomarina sanyensis</name>
    <dbReference type="NCBI Taxonomy" id="1249555"/>
    <lineage>
        <taxon>Bacteria</taxon>
        <taxon>Pseudomonadati</taxon>
        <taxon>Pseudomonadota</taxon>
        <taxon>Gammaproteobacteria</taxon>
        <taxon>Alteromonadales</taxon>
        <taxon>Idiomarinaceae</taxon>
        <taxon>Aliidiomarina</taxon>
    </lineage>
</organism>
<dbReference type="PANTHER" id="PTHR48111:SF22">
    <property type="entry name" value="REGULATOR OF RPOS"/>
    <property type="match status" value="1"/>
</dbReference>
<dbReference type="InterPro" id="IPR001867">
    <property type="entry name" value="OmpR/PhoB-type_DNA-bd"/>
</dbReference>
<dbReference type="GO" id="GO:0006355">
    <property type="term" value="P:regulation of DNA-templated transcription"/>
    <property type="evidence" value="ECO:0007669"/>
    <property type="project" value="InterPro"/>
</dbReference>
<dbReference type="Gene3D" id="1.10.10.10">
    <property type="entry name" value="Winged helix-like DNA-binding domain superfamily/Winged helix DNA-binding domain"/>
    <property type="match status" value="1"/>
</dbReference>
<dbReference type="InterPro" id="IPR011006">
    <property type="entry name" value="CheY-like_superfamily"/>
</dbReference>
<dbReference type="EMBL" id="PIPM01000003">
    <property type="protein sequence ID" value="RUO35400.1"/>
    <property type="molecule type" value="Genomic_DNA"/>
</dbReference>
<protein>
    <submittedName>
        <fullName evidence="10">DNA-binding response regulator</fullName>
    </submittedName>
</protein>